<dbReference type="InterPro" id="IPR002487">
    <property type="entry name" value="TF_Kbox"/>
</dbReference>
<evidence type="ECO:0000259" key="8">
    <source>
        <dbReference type="PROSITE" id="PS51297"/>
    </source>
</evidence>
<evidence type="ECO:0000313" key="9">
    <source>
        <dbReference type="EMBL" id="CAB44448.1"/>
    </source>
</evidence>
<keyword evidence="4" id="KW-0804">Transcription</keyword>
<evidence type="ECO:0000256" key="6">
    <source>
        <dbReference type="SAM" id="Coils"/>
    </source>
</evidence>
<reference evidence="10" key="2">
    <citation type="thesis" date="2001" institute="Department of Naturwissenschaftliche Fakultaet" country="University of Cologne, Koeln, Germany">
        <title>Chararakterisierung von Orthologen floraler homoeotischer B-Funktionsgene der Gymnospermen Gnetum gnemon L.</title>
        <authorList>
            <person name="Winter K.U."/>
        </authorList>
    </citation>
    <scope>NUCLEOTIDE SEQUENCE</scope>
</reference>
<dbReference type="PANTHER" id="PTHR48019">
    <property type="entry name" value="SERUM RESPONSE FACTOR HOMOLOG"/>
    <property type="match status" value="1"/>
</dbReference>
<dbReference type="AlphaFoldDB" id="Q9XGK5"/>
<dbReference type="Pfam" id="PF00319">
    <property type="entry name" value="SRF-TF"/>
    <property type="match status" value="1"/>
</dbReference>
<evidence type="ECO:0000256" key="2">
    <source>
        <dbReference type="ARBA" id="ARBA00023015"/>
    </source>
</evidence>
<feature type="domain" description="MADS-box" evidence="7">
    <location>
        <begin position="1"/>
        <end position="61"/>
    </location>
</feature>
<evidence type="ECO:0000259" key="7">
    <source>
        <dbReference type="PROSITE" id="PS50066"/>
    </source>
</evidence>
<sequence length="210" mass="24516">MGRGKIEMKKIENTNNRQVTFSKRRNGLMKKAQELAVLCDAEVGLIIFSSTGKLFQYCNTSMSQVLEKYHKSPGVDHWDIELQIMGQELIKERRENEKLRSKLRYMMGEDIGELKIAQLEKLEHDLESALRLVRRKKDHAWDYQRTILLKKVKLQYALHEQMSRQLPMEVLAKAEEEARQILASTAEEEARQNMTFSFLPNASTQYARIA</sequence>
<comment type="subcellular location">
    <subcellularLocation>
        <location evidence="1">Nucleus</location>
    </subcellularLocation>
</comment>
<keyword evidence="2" id="KW-0805">Transcription regulation</keyword>
<dbReference type="Pfam" id="PF01486">
    <property type="entry name" value="K-box"/>
    <property type="match status" value="1"/>
</dbReference>
<evidence type="ECO:0000256" key="3">
    <source>
        <dbReference type="ARBA" id="ARBA00023125"/>
    </source>
</evidence>
<dbReference type="PROSITE" id="PS50066">
    <property type="entry name" value="MADS_BOX_2"/>
    <property type="match status" value="1"/>
</dbReference>
<feature type="domain" description="K-box" evidence="8">
    <location>
        <begin position="82"/>
        <end position="172"/>
    </location>
</feature>
<dbReference type="Gene3D" id="3.40.1810.10">
    <property type="entry name" value="Transcription factor, MADS-box"/>
    <property type="match status" value="1"/>
</dbReference>
<reference evidence="10" key="3">
    <citation type="journal article" date="2002" name="Plant J.">
        <title>On the origin of class B floral homeotic genes: functional substitution and dominant inhibition in Arabidopsis by expression of an orthologue from the gymnosperm Gnetum.</title>
        <authorList>
            <person name="Winter K.U."/>
            <person name="Saedler H."/>
            <person name="Theissen G."/>
        </authorList>
    </citation>
    <scope>NUCLEOTIDE SEQUENCE</scope>
</reference>
<gene>
    <name evidence="9" type="primary">ggm2</name>
    <name evidence="10" type="synonym">m2</name>
</gene>
<evidence type="ECO:0000256" key="4">
    <source>
        <dbReference type="ARBA" id="ARBA00023163"/>
    </source>
</evidence>
<keyword evidence="3" id="KW-0238">DNA-binding</keyword>
<dbReference type="PRINTS" id="PR00404">
    <property type="entry name" value="MADSDOMAIN"/>
</dbReference>
<dbReference type="GO" id="GO:0005634">
    <property type="term" value="C:nucleus"/>
    <property type="evidence" value="ECO:0007669"/>
    <property type="project" value="UniProtKB-SubCell"/>
</dbReference>
<evidence type="ECO:0000256" key="1">
    <source>
        <dbReference type="ARBA" id="ARBA00004123"/>
    </source>
</evidence>
<dbReference type="GO" id="GO:0003700">
    <property type="term" value="F:DNA-binding transcription factor activity"/>
    <property type="evidence" value="ECO:0007669"/>
    <property type="project" value="InterPro"/>
</dbReference>
<name>Q9XGK5_GNEGN</name>
<keyword evidence="6" id="KW-0175">Coiled coil</keyword>
<dbReference type="GO" id="GO:0000977">
    <property type="term" value="F:RNA polymerase II transcription regulatory region sequence-specific DNA binding"/>
    <property type="evidence" value="ECO:0007669"/>
    <property type="project" value="InterPro"/>
</dbReference>
<accession>Q9XGK5</accession>
<dbReference type="SUPFAM" id="SSF55455">
    <property type="entry name" value="SRF-like"/>
    <property type="match status" value="1"/>
</dbReference>
<dbReference type="GO" id="GO:0045944">
    <property type="term" value="P:positive regulation of transcription by RNA polymerase II"/>
    <property type="evidence" value="ECO:0007669"/>
    <property type="project" value="InterPro"/>
</dbReference>
<organism evidence="9">
    <name type="scientific">Gnetum gnemon</name>
    <name type="common">Spanish joint-fir</name>
    <name type="synonym">Gnetum acutatum</name>
    <dbReference type="NCBI Taxonomy" id="3382"/>
    <lineage>
        <taxon>Eukaryota</taxon>
        <taxon>Viridiplantae</taxon>
        <taxon>Streptophyta</taxon>
        <taxon>Embryophyta</taxon>
        <taxon>Tracheophyta</taxon>
        <taxon>Spermatophyta</taxon>
        <taxon>Gnetopsida</taxon>
        <taxon>Gnetidae</taxon>
        <taxon>Gnetales</taxon>
        <taxon>Gnetaceae</taxon>
        <taxon>Gnetum</taxon>
    </lineage>
</organism>
<dbReference type="InterPro" id="IPR033896">
    <property type="entry name" value="MEF2-like_N"/>
</dbReference>
<feature type="coiled-coil region" evidence="6">
    <location>
        <begin position="82"/>
        <end position="139"/>
    </location>
</feature>
<protein>
    <submittedName>
        <fullName evidence="9">Putative MADS domain transcription factor GGM2</fullName>
    </submittedName>
    <submittedName>
        <fullName evidence="10">Putative MADS-domain transcription factor</fullName>
    </submittedName>
</protein>
<dbReference type="EMBL" id="AJ421709">
    <property type="protein sequence ID" value="CAD18858.1"/>
    <property type="molecule type" value="Genomic_DNA"/>
</dbReference>
<dbReference type="PROSITE" id="PS00350">
    <property type="entry name" value="MADS_BOX_1"/>
    <property type="match status" value="1"/>
</dbReference>
<dbReference type="InterPro" id="IPR050142">
    <property type="entry name" value="MADS-box/MEF2_TF"/>
</dbReference>
<keyword evidence="5" id="KW-0539">Nucleus</keyword>
<dbReference type="CDD" id="cd00265">
    <property type="entry name" value="MADS_MEF2_like"/>
    <property type="match status" value="1"/>
</dbReference>
<dbReference type="InterPro" id="IPR002100">
    <property type="entry name" value="TF_MADSbox"/>
</dbReference>
<dbReference type="PROSITE" id="PS51297">
    <property type="entry name" value="K_BOX"/>
    <property type="match status" value="1"/>
</dbReference>
<reference evidence="9" key="1">
    <citation type="journal article" date="1999" name="Proc. Natl. Acad. Sci. U.S.A.">
        <title>MADS-box genes reveal that gnetophytes are more closely related to conifers than to flowering plants.</title>
        <authorList>
            <person name="Winter K.-U."/>
            <person name="Becker A."/>
            <person name="Muenster T."/>
            <person name="Kim J.T."/>
            <person name="Saedler H."/>
            <person name="Theissen G."/>
        </authorList>
    </citation>
    <scope>NUCLEOTIDE SEQUENCE</scope>
</reference>
<proteinExistence type="evidence at transcript level"/>
<dbReference type="InterPro" id="IPR036879">
    <property type="entry name" value="TF_MADSbox_sf"/>
</dbReference>
<dbReference type="GO" id="GO:0046983">
    <property type="term" value="F:protein dimerization activity"/>
    <property type="evidence" value="ECO:0007669"/>
    <property type="project" value="InterPro"/>
</dbReference>
<evidence type="ECO:0000256" key="5">
    <source>
        <dbReference type="ARBA" id="ARBA00023242"/>
    </source>
</evidence>
<dbReference type="SMART" id="SM00432">
    <property type="entry name" value="MADS"/>
    <property type="match status" value="1"/>
</dbReference>
<dbReference type="EMBL" id="AJ132208">
    <property type="protein sequence ID" value="CAB44448.1"/>
    <property type="molecule type" value="mRNA"/>
</dbReference>
<evidence type="ECO:0000313" key="10">
    <source>
        <dbReference type="EMBL" id="CAD18858.1"/>
    </source>
</evidence>